<dbReference type="Proteomes" id="UP000887561">
    <property type="component" value="Unplaced"/>
</dbReference>
<dbReference type="GO" id="GO:0016052">
    <property type="term" value="P:carbohydrate catabolic process"/>
    <property type="evidence" value="ECO:0007669"/>
    <property type="project" value="TreeGrafter"/>
</dbReference>
<evidence type="ECO:0000256" key="9">
    <source>
        <dbReference type="PIRSR" id="PIRSR001357-50"/>
    </source>
</evidence>
<sequence length="340" mass="37901">MDSSDYSKNYELLLEELKADDVLLEIPQVLKEEIIEESKRLSKIRSEIERLVTFIDLTTLMGDDTKSRVDDLVNSAINPVKENLQIKCASVCVYPARILDACSAIKANGSSLNIASVAGGFPSGQYHIECRLLEIQLAIRDGATEIDSVLNRAAILENNWKLLFEELVRIREAAKGVKLKIILSVGELGSNKAIHLASMAAMYSDCIEITENVNLKLEYNFNLSSLISRETFFMNIFKITFLIFGADFIKTSTGKETINATLESAYIMCSAIAQFYKNTNKKVGFKAAGGIRSVEQALQYMILFEKILGENNLDPKLFRIGASMGLLENIKEKLSDDKLI</sequence>
<evidence type="ECO:0000256" key="4">
    <source>
        <dbReference type="ARBA" id="ARBA00023239"/>
    </source>
</evidence>
<evidence type="ECO:0000256" key="8">
    <source>
        <dbReference type="ARBA" id="ARBA00048791"/>
    </source>
</evidence>
<comment type="catalytic activity">
    <reaction evidence="8">
        <text>2-deoxy-D-ribose 5-phosphate = D-glyceraldehyde 3-phosphate + acetaldehyde</text>
        <dbReference type="Rhea" id="RHEA:12821"/>
        <dbReference type="ChEBI" id="CHEBI:15343"/>
        <dbReference type="ChEBI" id="CHEBI:59776"/>
        <dbReference type="ChEBI" id="CHEBI:62877"/>
        <dbReference type="EC" id="4.1.2.4"/>
    </reaction>
</comment>
<dbReference type="PIRSF" id="PIRSF001357">
    <property type="entry name" value="DeoC"/>
    <property type="match status" value="1"/>
</dbReference>
<dbReference type="InterPro" id="IPR002915">
    <property type="entry name" value="DeoC/FbaB/LacD_aldolase"/>
</dbReference>
<dbReference type="Pfam" id="PF01791">
    <property type="entry name" value="DeoC"/>
    <property type="match status" value="2"/>
</dbReference>
<evidence type="ECO:0000256" key="5">
    <source>
        <dbReference type="ARBA" id="ARBA00023270"/>
    </source>
</evidence>
<dbReference type="PANTHER" id="PTHR10889:SF3">
    <property type="entry name" value="DEOXYRIBOSE-PHOSPHATE ALDOLASE"/>
    <property type="match status" value="1"/>
</dbReference>
<evidence type="ECO:0000256" key="1">
    <source>
        <dbReference type="ARBA" id="ARBA00004816"/>
    </source>
</evidence>
<organism evidence="10 11">
    <name type="scientific">Meloidogyne javanica</name>
    <name type="common">Root-knot nematode worm</name>
    <dbReference type="NCBI Taxonomy" id="6303"/>
    <lineage>
        <taxon>Eukaryota</taxon>
        <taxon>Metazoa</taxon>
        <taxon>Ecdysozoa</taxon>
        <taxon>Nematoda</taxon>
        <taxon>Chromadorea</taxon>
        <taxon>Rhabditida</taxon>
        <taxon>Tylenchina</taxon>
        <taxon>Tylenchomorpha</taxon>
        <taxon>Tylenchoidea</taxon>
        <taxon>Meloidogynidae</taxon>
        <taxon>Meloidogyninae</taxon>
        <taxon>Meloidogyne</taxon>
        <taxon>Meloidogyne incognita group</taxon>
    </lineage>
</organism>
<evidence type="ECO:0000256" key="2">
    <source>
        <dbReference type="ARBA" id="ARBA00009473"/>
    </source>
</evidence>
<keyword evidence="4" id="KW-0456">Lyase</keyword>
<feature type="active site" description="Proton donor/acceptor" evidence="9">
    <location>
        <position position="286"/>
    </location>
</feature>
<name>A0A915LUX6_MELJA</name>
<comment type="similarity">
    <text evidence="2">Belongs to the DeoC/FbaB aldolase family. DeoC type 2 subfamily.</text>
</comment>
<dbReference type="GO" id="GO:0009264">
    <property type="term" value="P:deoxyribonucleotide catabolic process"/>
    <property type="evidence" value="ECO:0007669"/>
    <property type="project" value="InterPro"/>
</dbReference>
<dbReference type="SMART" id="SM01133">
    <property type="entry name" value="DeoC"/>
    <property type="match status" value="1"/>
</dbReference>
<comment type="pathway">
    <text evidence="1">Carbohydrate degradation; 2-deoxy-D-ribose 1-phosphate degradation; D-glyceraldehyde 3-phosphate and acetaldehyde from 2-deoxy-alpha-D-ribose 1-phosphate: step 2/2.</text>
</comment>
<dbReference type="PANTHER" id="PTHR10889">
    <property type="entry name" value="DEOXYRIBOSE-PHOSPHATE ALDOLASE"/>
    <property type="match status" value="1"/>
</dbReference>
<evidence type="ECO:0000256" key="3">
    <source>
        <dbReference type="ARBA" id="ARBA00012515"/>
    </source>
</evidence>
<protein>
    <recommendedName>
        <fullName evidence="3">deoxyribose-phosphate aldolase</fullName>
        <ecNumber evidence="3">4.1.2.4</ecNumber>
    </recommendedName>
    <alternativeName>
        <fullName evidence="7">2-deoxy-D-ribose 5-phosphate aldolase</fullName>
    </alternativeName>
    <alternativeName>
        <fullName evidence="6">Phosphodeoxyriboaldolase</fullName>
    </alternativeName>
</protein>
<dbReference type="SUPFAM" id="SSF51569">
    <property type="entry name" value="Aldolase"/>
    <property type="match status" value="2"/>
</dbReference>
<proteinExistence type="inferred from homology"/>
<reference evidence="11" key="1">
    <citation type="submission" date="2022-11" db="UniProtKB">
        <authorList>
            <consortium name="WormBaseParasite"/>
        </authorList>
    </citation>
    <scope>IDENTIFICATION</scope>
</reference>
<keyword evidence="5 9" id="KW-0704">Schiff base</keyword>
<evidence type="ECO:0000256" key="7">
    <source>
        <dbReference type="ARBA" id="ARBA00032755"/>
    </source>
</evidence>
<keyword evidence="10" id="KW-1185">Reference proteome</keyword>
<accession>A0A915LUX6</accession>
<evidence type="ECO:0000313" key="10">
    <source>
        <dbReference type="Proteomes" id="UP000887561"/>
    </source>
</evidence>
<dbReference type="InterPro" id="IPR011343">
    <property type="entry name" value="DeoC"/>
</dbReference>
<dbReference type="GO" id="GO:0004139">
    <property type="term" value="F:deoxyribose-phosphate aldolase activity"/>
    <property type="evidence" value="ECO:0007669"/>
    <property type="project" value="UniProtKB-EC"/>
</dbReference>
<dbReference type="GO" id="GO:0005737">
    <property type="term" value="C:cytoplasm"/>
    <property type="evidence" value="ECO:0007669"/>
    <property type="project" value="InterPro"/>
</dbReference>
<dbReference type="AlphaFoldDB" id="A0A915LUX6"/>
<dbReference type="Gene3D" id="3.20.20.70">
    <property type="entry name" value="Aldolase class I"/>
    <property type="match status" value="1"/>
</dbReference>
<evidence type="ECO:0000313" key="11">
    <source>
        <dbReference type="WBParaSite" id="scaffold1977_cov233.g4005"/>
    </source>
</evidence>
<evidence type="ECO:0000256" key="6">
    <source>
        <dbReference type="ARBA" id="ARBA00031814"/>
    </source>
</evidence>
<dbReference type="EC" id="4.1.2.4" evidence="3"/>
<dbReference type="InterPro" id="IPR013785">
    <property type="entry name" value="Aldolase_TIM"/>
</dbReference>
<dbReference type="WBParaSite" id="scaffold1977_cov233.g4005">
    <property type="protein sequence ID" value="scaffold1977_cov233.g4005"/>
    <property type="gene ID" value="scaffold1977_cov233.g4005"/>
</dbReference>
<feature type="active site" description="Schiff-base intermediate with acetaldehyde" evidence="9">
    <location>
        <position position="250"/>
    </location>
</feature>